<feature type="compositionally biased region" description="Basic and acidic residues" evidence="7">
    <location>
        <begin position="32"/>
        <end position="43"/>
    </location>
</feature>
<comment type="subcellular location">
    <subcellularLocation>
        <location evidence="1">Cytoplasmic vesicle membrane</location>
    </subcellularLocation>
    <subcellularLocation>
        <location evidence="2">Endomembrane system</location>
        <topology evidence="2">Peripheral membrane protein</topology>
    </subcellularLocation>
    <subcellularLocation>
        <location evidence="6">Synapse</location>
    </subcellularLocation>
</comment>
<dbReference type="SMART" id="SM00164">
    <property type="entry name" value="TBC"/>
    <property type="match status" value="1"/>
</dbReference>
<dbReference type="PROSITE" id="PS50086">
    <property type="entry name" value="TBC_RABGAP"/>
    <property type="match status" value="1"/>
</dbReference>
<evidence type="ECO:0000256" key="6">
    <source>
        <dbReference type="ARBA" id="ARBA00034103"/>
    </source>
</evidence>
<evidence type="ECO:0000256" key="4">
    <source>
        <dbReference type="ARBA" id="ARBA00023136"/>
    </source>
</evidence>
<evidence type="ECO:0000259" key="9">
    <source>
        <dbReference type="PROSITE" id="PS51886"/>
    </source>
</evidence>
<proteinExistence type="predicted"/>
<keyword evidence="3" id="KW-0770">Synapse</keyword>
<feature type="domain" description="TLDc" evidence="9">
    <location>
        <begin position="697"/>
        <end position="875"/>
    </location>
</feature>
<evidence type="ECO:0000259" key="8">
    <source>
        <dbReference type="PROSITE" id="PS50086"/>
    </source>
</evidence>
<evidence type="ECO:0000256" key="2">
    <source>
        <dbReference type="ARBA" id="ARBA00004184"/>
    </source>
</evidence>
<dbReference type="eggNOG" id="KOG2801">
    <property type="taxonomic scope" value="Eukaryota"/>
</dbReference>
<dbReference type="InterPro" id="IPR000195">
    <property type="entry name" value="Rab-GAP-TBC_dom"/>
</dbReference>
<accession>A0A1I7SM47</accession>
<feature type="region of interest" description="Disordered" evidence="7">
    <location>
        <begin position="1"/>
        <end position="46"/>
    </location>
</feature>
<feature type="region of interest" description="Disordered" evidence="7">
    <location>
        <begin position="297"/>
        <end position="332"/>
    </location>
</feature>
<dbReference type="GO" id="GO:0012505">
    <property type="term" value="C:endomembrane system"/>
    <property type="evidence" value="ECO:0007669"/>
    <property type="project" value="UniProtKB-SubCell"/>
</dbReference>
<keyword evidence="4" id="KW-0472">Membrane</keyword>
<dbReference type="SMART" id="SM00584">
    <property type="entry name" value="TLDc"/>
    <property type="match status" value="1"/>
</dbReference>
<dbReference type="GO" id="GO:0045202">
    <property type="term" value="C:synapse"/>
    <property type="evidence" value="ECO:0007669"/>
    <property type="project" value="UniProtKB-SubCell"/>
</dbReference>
<evidence type="ECO:0000313" key="11">
    <source>
        <dbReference type="WBParaSite" id="BXY_1413100.1"/>
    </source>
</evidence>
<dbReference type="GO" id="GO:0030659">
    <property type="term" value="C:cytoplasmic vesicle membrane"/>
    <property type="evidence" value="ECO:0007669"/>
    <property type="project" value="UniProtKB-SubCell"/>
</dbReference>
<feature type="domain" description="Rab-GAP TBC" evidence="8">
    <location>
        <begin position="385"/>
        <end position="583"/>
    </location>
</feature>
<dbReference type="Gene3D" id="1.10.472.80">
    <property type="entry name" value="Ypt/Rab-GAP domain of gyp1p, domain 3"/>
    <property type="match status" value="1"/>
</dbReference>
<dbReference type="SUPFAM" id="SSF47923">
    <property type="entry name" value="Ypt/Rab-GAP domain of gyp1p"/>
    <property type="match status" value="1"/>
</dbReference>
<protein>
    <submittedName>
        <fullName evidence="11">Rab-GAP TBC domain-containing protein</fullName>
    </submittedName>
</protein>
<evidence type="ECO:0000256" key="5">
    <source>
        <dbReference type="ARBA" id="ARBA00023329"/>
    </source>
</evidence>
<evidence type="ECO:0000256" key="7">
    <source>
        <dbReference type="SAM" id="MobiDB-lite"/>
    </source>
</evidence>
<dbReference type="PANTHER" id="PTHR23354:SF122">
    <property type="entry name" value="GTPASE-ACTIVATING PROTEIN SKYWALKER"/>
    <property type="match status" value="1"/>
</dbReference>
<dbReference type="Pfam" id="PF07534">
    <property type="entry name" value="TLD"/>
    <property type="match status" value="1"/>
</dbReference>
<dbReference type="WBParaSite" id="BXY_1413100.1">
    <property type="protein sequence ID" value="BXY_1413100.1"/>
    <property type="gene ID" value="BXY_1413100"/>
</dbReference>
<dbReference type="Gene3D" id="1.10.8.270">
    <property type="entry name" value="putative rabgap domain of human tbc1 domain family member 14 like domains"/>
    <property type="match status" value="1"/>
</dbReference>
<evidence type="ECO:0000256" key="1">
    <source>
        <dbReference type="ARBA" id="ARBA00004156"/>
    </source>
</evidence>
<evidence type="ECO:0000256" key="3">
    <source>
        <dbReference type="ARBA" id="ARBA00023018"/>
    </source>
</evidence>
<dbReference type="Proteomes" id="UP000095284">
    <property type="component" value="Unplaced"/>
</dbReference>
<dbReference type="InterPro" id="IPR006571">
    <property type="entry name" value="TLDc_dom"/>
</dbReference>
<name>A0A1I7SM47_BURXY</name>
<reference evidence="11" key="1">
    <citation type="submission" date="2016-11" db="UniProtKB">
        <authorList>
            <consortium name="WormBaseParasite"/>
        </authorList>
    </citation>
    <scope>IDENTIFICATION</scope>
</reference>
<feature type="compositionally biased region" description="Basic and acidic residues" evidence="7">
    <location>
        <begin position="309"/>
        <end position="318"/>
    </location>
</feature>
<keyword evidence="5" id="KW-0968">Cytoplasmic vesicle</keyword>
<dbReference type="InterPro" id="IPR035969">
    <property type="entry name" value="Rab-GAP_TBC_sf"/>
</dbReference>
<dbReference type="PANTHER" id="PTHR23354">
    <property type="entry name" value="NUCLEOLAR PROTEIN 7/ESTROGEN RECEPTOR COACTIVATOR-RELATED"/>
    <property type="match status" value="1"/>
</dbReference>
<dbReference type="AlphaFoldDB" id="A0A1I7SM47"/>
<feature type="region of interest" description="Disordered" evidence="7">
    <location>
        <begin position="266"/>
        <end position="285"/>
    </location>
</feature>
<dbReference type="Pfam" id="PF00566">
    <property type="entry name" value="RabGAP-TBC"/>
    <property type="match status" value="1"/>
</dbReference>
<sequence>MTEVGEAFRTELNANNHNDIKNQKSSIGPAGDSEKPRQSVHFEWDEDEKPGRVGFVRASNASQSSGLFSRLSIVVRRSLRLGPKQRSTAIPGTKVSRPSTIDDKQTFTSYTDLRKQPCDIPYGSIAELQYMLQMNRKQQCNFPFRASPGQRVFSNCDRILPTGHSQLLFVSDGQAFFRLSTEYKADVNRLDEHELASVSPGNDSKEVNCQFKRSLKRLSRQPFSLQSNDSAFVDDVAIHSSKNSSTEDIFDDHFVTMSGLTISESFDEQPTSFEGSQDSERSVPDVRNKLRSASIDSGYLESSPSSSHPHSEEDHLTVVDEDEPQDSDSRSLSISESLLAITDKDLIVRVARLFNCESFLQQPTLRNARKLLENVKKFVRHNDWPVTHEIRSDLWRVLCNYKDFETNKALYQQQLNELMKSGVKTIQPSFLSMDGIVVDDHSLKQLGSVALQRVLIVVECIRPELRYVPILYPLCAILLHYMSAEETFSTVIRFLGTGSNFLIQSDVSLFASQHTLLALLKKHRVSFQSCSFCFHKESTSMRRAGTNEDFKLAEVFQPWSAWIFKHLPFDYLVRVVDCFLVEGHKMLLRVALSLVYLWYKQRVRSAATASGGQTPEDRVQEIAEQISILAQNCPVSSQTLLDMGFAIRNFKHSTFEHLQKHYEDKYREEVHRRRLEKPSTTRISALRNPYTAPFKSTIIDADSAQDLMAAFPSRYQLETPLLLFRLSEHGASFTQLWAQIDEAEQSLLIIRTTTGEIFGAYCSACWAERRDVRERARTRYFGTGESFVFKQPKDQLFPTIYPWVGRNHEQPDQCPQMFMTAGDKFLIIGSGGGDAIAIRDELTHGLSYPCETFGSAALVNNTSFDIDELEVFNVVSAGAV</sequence>
<evidence type="ECO:0000313" key="10">
    <source>
        <dbReference type="Proteomes" id="UP000095284"/>
    </source>
</evidence>
<organism evidence="10 11">
    <name type="scientific">Bursaphelenchus xylophilus</name>
    <name type="common">Pinewood nematode worm</name>
    <name type="synonym">Aphelenchoides xylophilus</name>
    <dbReference type="NCBI Taxonomy" id="6326"/>
    <lineage>
        <taxon>Eukaryota</taxon>
        <taxon>Metazoa</taxon>
        <taxon>Ecdysozoa</taxon>
        <taxon>Nematoda</taxon>
        <taxon>Chromadorea</taxon>
        <taxon>Rhabditida</taxon>
        <taxon>Tylenchina</taxon>
        <taxon>Tylenchomorpha</taxon>
        <taxon>Aphelenchoidea</taxon>
        <taxon>Aphelenchoididae</taxon>
        <taxon>Bursaphelenchus</taxon>
    </lineage>
</organism>
<dbReference type="PROSITE" id="PS51886">
    <property type="entry name" value="TLDC"/>
    <property type="match status" value="1"/>
</dbReference>
<feature type="compositionally biased region" description="Polar residues" evidence="7">
    <location>
        <begin position="266"/>
        <end position="276"/>
    </location>
</feature>